<dbReference type="AlphaFoldDB" id="A0AA92TKC0"/>
<protein>
    <submittedName>
        <fullName evidence="1">Uncharacterized protein</fullName>
    </submittedName>
</protein>
<reference evidence="1 2" key="1">
    <citation type="submission" date="2018-08" db="EMBL/GenBank/DDBJ databases">
        <title>A genome reference for cultivated species of the human gut microbiota.</title>
        <authorList>
            <person name="Zou Y."/>
            <person name="Xue W."/>
            <person name="Luo G."/>
        </authorList>
    </citation>
    <scope>NUCLEOTIDE SEQUENCE [LARGE SCALE GENOMIC DNA]</scope>
    <source>
        <strain evidence="1 2">AF22-1</strain>
    </source>
</reference>
<organism evidence="1 2">
    <name type="scientific">Segatella copri</name>
    <dbReference type="NCBI Taxonomy" id="165179"/>
    <lineage>
        <taxon>Bacteria</taxon>
        <taxon>Pseudomonadati</taxon>
        <taxon>Bacteroidota</taxon>
        <taxon>Bacteroidia</taxon>
        <taxon>Bacteroidales</taxon>
        <taxon>Prevotellaceae</taxon>
        <taxon>Segatella</taxon>
    </lineage>
</organism>
<proteinExistence type="predicted"/>
<comment type="caution">
    <text evidence="1">The sequence shown here is derived from an EMBL/GenBank/DDBJ whole genome shotgun (WGS) entry which is preliminary data.</text>
</comment>
<accession>A0AA92TKC0</accession>
<dbReference type="Pfam" id="PF19775">
    <property type="entry name" value="DUF6261"/>
    <property type="match status" value="1"/>
</dbReference>
<gene>
    <name evidence="1" type="ORF">DWX90_11200</name>
</gene>
<dbReference type="EMBL" id="QRVN01000025">
    <property type="protein sequence ID" value="RGS46053.1"/>
    <property type="molecule type" value="Genomic_DNA"/>
</dbReference>
<dbReference type="InterPro" id="IPR046228">
    <property type="entry name" value="DUF6261"/>
</dbReference>
<name>A0AA92TKC0_9BACT</name>
<dbReference type="Proteomes" id="UP000286113">
    <property type="component" value="Unassembled WGS sequence"/>
</dbReference>
<sequence>MTDDIAKADIDRDALYAGYKKAVEAFLAMPIANMAQAAKVLAQHIKDYKINTAGQLDKETGFWLISLQTLKTSIPHKLQS</sequence>
<evidence type="ECO:0000313" key="1">
    <source>
        <dbReference type="EMBL" id="RGS46053.1"/>
    </source>
</evidence>
<evidence type="ECO:0000313" key="2">
    <source>
        <dbReference type="Proteomes" id="UP000286113"/>
    </source>
</evidence>